<dbReference type="Proteomes" id="UP000000305">
    <property type="component" value="Unassembled WGS sequence"/>
</dbReference>
<dbReference type="InterPro" id="IPR035979">
    <property type="entry name" value="RBD_domain_sf"/>
</dbReference>
<dbReference type="GO" id="GO:0003676">
    <property type="term" value="F:nucleic acid binding"/>
    <property type="evidence" value="ECO:0007669"/>
    <property type="project" value="InterPro"/>
</dbReference>
<dbReference type="STRING" id="6669.E9I4H2"/>
<evidence type="ECO:0000313" key="2">
    <source>
        <dbReference type="Proteomes" id="UP000000305"/>
    </source>
</evidence>
<dbReference type="SUPFAM" id="SSF54928">
    <property type="entry name" value="RNA-binding domain, RBD"/>
    <property type="match status" value="1"/>
</dbReference>
<keyword evidence="2" id="KW-1185">Reference proteome</keyword>
<dbReference type="HOGENOM" id="CLU_3126476_0_0_1"/>
<accession>E9I4H2</accession>
<gene>
    <name evidence="1" type="ORF">DAPPUDRAFT_340635</name>
</gene>
<dbReference type="InParanoid" id="E9I4H2"/>
<dbReference type="EMBL" id="GL735043">
    <property type="protein sequence ID" value="EFX61109.1"/>
    <property type="molecule type" value="Genomic_DNA"/>
</dbReference>
<organism evidence="1 2">
    <name type="scientific">Daphnia pulex</name>
    <name type="common">Water flea</name>
    <dbReference type="NCBI Taxonomy" id="6669"/>
    <lineage>
        <taxon>Eukaryota</taxon>
        <taxon>Metazoa</taxon>
        <taxon>Ecdysozoa</taxon>
        <taxon>Arthropoda</taxon>
        <taxon>Crustacea</taxon>
        <taxon>Branchiopoda</taxon>
        <taxon>Diplostraca</taxon>
        <taxon>Cladocera</taxon>
        <taxon>Anomopoda</taxon>
        <taxon>Daphniidae</taxon>
        <taxon>Daphnia</taxon>
    </lineage>
</organism>
<dbReference type="KEGG" id="dpx:DAPPUDRAFT_340635"/>
<protein>
    <recommendedName>
        <fullName evidence="3">RRM domain-containing protein</fullName>
    </recommendedName>
</protein>
<dbReference type="AlphaFoldDB" id="E9I4H2"/>
<proteinExistence type="predicted"/>
<reference evidence="1 2" key="1">
    <citation type="journal article" date="2011" name="Science">
        <title>The ecoresponsive genome of Daphnia pulex.</title>
        <authorList>
            <person name="Colbourne J.K."/>
            <person name="Pfrender M.E."/>
            <person name="Gilbert D."/>
            <person name="Thomas W.K."/>
            <person name="Tucker A."/>
            <person name="Oakley T.H."/>
            <person name="Tokishita S."/>
            <person name="Aerts A."/>
            <person name="Arnold G.J."/>
            <person name="Basu M.K."/>
            <person name="Bauer D.J."/>
            <person name="Caceres C.E."/>
            <person name="Carmel L."/>
            <person name="Casola C."/>
            <person name="Choi J.H."/>
            <person name="Detter J.C."/>
            <person name="Dong Q."/>
            <person name="Dusheyko S."/>
            <person name="Eads B.D."/>
            <person name="Frohlich T."/>
            <person name="Geiler-Samerotte K.A."/>
            <person name="Gerlach D."/>
            <person name="Hatcher P."/>
            <person name="Jogdeo S."/>
            <person name="Krijgsveld J."/>
            <person name="Kriventseva E.V."/>
            <person name="Kultz D."/>
            <person name="Laforsch C."/>
            <person name="Lindquist E."/>
            <person name="Lopez J."/>
            <person name="Manak J.R."/>
            <person name="Muller J."/>
            <person name="Pangilinan J."/>
            <person name="Patwardhan R.P."/>
            <person name="Pitluck S."/>
            <person name="Pritham E.J."/>
            <person name="Rechtsteiner A."/>
            <person name="Rho M."/>
            <person name="Rogozin I.B."/>
            <person name="Sakarya O."/>
            <person name="Salamov A."/>
            <person name="Schaack S."/>
            <person name="Shapiro H."/>
            <person name="Shiga Y."/>
            <person name="Skalitzky C."/>
            <person name="Smith Z."/>
            <person name="Souvorov A."/>
            <person name="Sung W."/>
            <person name="Tang Z."/>
            <person name="Tsuchiya D."/>
            <person name="Tu H."/>
            <person name="Vos H."/>
            <person name="Wang M."/>
            <person name="Wolf Y.I."/>
            <person name="Yamagata H."/>
            <person name="Yamada T."/>
            <person name="Ye Y."/>
            <person name="Shaw J.R."/>
            <person name="Andrews J."/>
            <person name="Crease T.J."/>
            <person name="Tang H."/>
            <person name="Lucas S.M."/>
            <person name="Robertson H.M."/>
            <person name="Bork P."/>
            <person name="Koonin E.V."/>
            <person name="Zdobnov E.M."/>
            <person name="Grigoriev I.V."/>
            <person name="Lynch M."/>
            <person name="Boore J.L."/>
        </authorList>
    </citation>
    <scope>NUCLEOTIDE SEQUENCE [LARGE SCALE GENOMIC DNA]</scope>
</reference>
<dbReference type="OrthoDB" id="1748655at2759"/>
<evidence type="ECO:0008006" key="3">
    <source>
        <dbReference type="Google" id="ProtNLM"/>
    </source>
</evidence>
<evidence type="ECO:0000313" key="1">
    <source>
        <dbReference type="EMBL" id="EFX61109.1"/>
    </source>
</evidence>
<sequence length="50" mass="5666">MINAPYTAYIDNLPYHIEVEDVSKFFHGLAVKSFCLPREGGDGVRMRGFC</sequence>
<name>E9I4H2_DAPPU</name>